<dbReference type="Proteomes" id="UP001239994">
    <property type="component" value="Unassembled WGS sequence"/>
</dbReference>
<accession>A0AAD8YS68</accession>
<comment type="caution">
    <text evidence="9">The sequence shown here is derived from an EMBL/GenBank/DDBJ whole genome shotgun (WGS) entry which is preliminary data.</text>
</comment>
<dbReference type="PANTHER" id="PTHR47977">
    <property type="entry name" value="RAS-RELATED PROTEIN RAB"/>
    <property type="match status" value="1"/>
</dbReference>
<sequence>ESWHTLGQRPEDRGNQAHVVLICNFGSPQQENDRRSPRPLDPAPIYPPPVDPKQVDPPPVDLPPIDPPSIDPSPVDPPPVDPPQVDPSPVDLPPIDPLPVDPPSIDPSPLDPPPVDPPPDEGDWRHCTLSLTNGRAHSHMHTSTHEDTTMAAFTSTCDSKVRCASQRRGKETRSNTDADGRPPSQSISDCSTVLEKSQEFFQICDTEGKGFITRRDMQRLLGELPLSAEDLENVFDTLDADGNGYLTVEEFSSGFSEFMFGTSASAAGLESAVEPVPEGCPPEMLYQSQWEETLSGGRDGEEKHFCMLMENLGASNIFEDPEEVHSLWVQLHRDEPCLLANFEEFLARVTFQIKEANQQKREMESALKRKAASHDDEIQRLYEEMEQQINNERDRILLQDSERFLTHSLDLEQRLSSKERELELLLNKQKRLEQQCRELHSEQRETAVENVKLRQYNDELSHDLEHTTQELNLAQEHLRVLQSEASRLEEERELEMYRVTEGLQRERASLLKQLDLLRQGHSQTPNTVVSVSLLPCRASESAVWNCASAREMNKHLRDERDMCCQKPKNAAVKPFCTQRSGPMAMKAFRSEDEEEVMPQSKKKSSVAEEGHVLAQCQEDLAETPLPPRQHLPRIISIEEDHLPHLLQEEYQAQLRHWSEEDEELEQDIYPCSSTPVPPSRPPERRDTHTPTSPRGQPVGKETAQPILTLTHSHSLSLSLEEEMCSRPDRLFKVVLVGNSSVGKTSLLHRFCDDCFYPGTSATVGIDYSVKTLTVDNSQVALQMWDTAGQERYRSITKQFFRKADGVVVMYDITSEQTFTAVRSWMASVQEGAGEDIPVMLLGNKTDLEGQRAIEFRAADRLAKDSQMMFFECSALSGQYVTEAMVHLARVLKEQEDREKEKTVSLADSPSKKSCC</sequence>
<dbReference type="PROSITE" id="PS00018">
    <property type="entry name" value="EF_HAND_1"/>
    <property type="match status" value="1"/>
</dbReference>
<feature type="region of interest" description="Disordered" evidence="7">
    <location>
        <begin position="589"/>
        <end position="608"/>
    </location>
</feature>
<dbReference type="SMART" id="SM00175">
    <property type="entry name" value="RAB"/>
    <property type="match status" value="1"/>
</dbReference>
<dbReference type="SMART" id="SM00173">
    <property type="entry name" value="RAS"/>
    <property type="match status" value="1"/>
</dbReference>
<dbReference type="SMART" id="SM00177">
    <property type="entry name" value="ARF"/>
    <property type="match status" value="1"/>
</dbReference>
<dbReference type="PRINTS" id="PR00449">
    <property type="entry name" value="RASTRNSFRMNG"/>
</dbReference>
<dbReference type="SMART" id="SM00176">
    <property type="entry name" value="RAN"/>
    <property type="match status" value="1"/>
</dbReference>
<dbReference type="PROSITE" id="PS51417">
    <property type="entry name" value="ARF"/>
    <property type="match status" value="1"/>
</dbReference>
<dbReference type="InterPro" id="IPR002048">
    <property type="entry name" value="EF_hand_dom"/>
</dbReference>
<dbReference type="CDD" id="cd00051">
    <property type="entry name" value="EFh"/>
    <property type="match status" value="1"/>
</dbReference>
<evidence type="ECO:0000313" key="10">
    <source>
        <dbReference type="Proteomes" id="UP001239994"/>
    </source>
</evidence>
<dbReference type="Pfam" id="PF00071">
    <property type="entry name" value="Ras"/>
    <property type="match status" value="1"/>
</dbReference>
<feature type="domain" description="EF-hand" evidence="8">
    <location>
        <begin position="226"/>
        <end position="261"/>
    </location>
</feature>
<keyword evidence="3" id="KW-0106">Calcium</keyword>
<dbReference type="GO" id="GO:0005525">
    <property type="term" value="F:GTP binding"/>
    <property type="evidence" value="ECO:0007669"/>
    <property type="project" value="UniProtKB-KW"/>
</dbReference>
<dbReference type="GO" id="GO:0005509">
    <property type="term" value="F:calcium ion binding"/>
    <property type="evidence" value="ECO:0007669"/>
    <property type="project" value="InterPro"/>
</dbReference>
<keyword evidence="4" id="KW-0342">GTP-binding</keyword>
<dbReference type="PROSITE" id="PS50222">
    <property type="entry name" value="EF_HAND_2"/>
    <property type="match status" value="1"/>
</dbReference>
<dbReference type="FunFam" id="3.40.50.300:FF:001129">
    <property type="entry name" value="ras-related protein Rab-44 isoform X2"/>
    <property type="match status" value="1"/>
</dbReference>
<evidence type="ECO:0000256" key="3">
    <source>
        <dbReference type="ARBA" id="ARBA00022837"/>
    </source>
</evidence>
<feature type="non-terminal residue" evidence="9">
    <location>
        <position position="1"/>
    </location>
</feature>
<evidence type="ECO:0000259" key="8">
    <source>
        <dbReference type="PROSITE" id="PS50222"/>
    </source>
</evidence>
<evidence type="ECO:0000256" key="2">
    <source>
        <dbReference type="ARBA" id="ARBA00022741"/>
    </source>
</evidence>
<dbReference type="PROSITE" id="PS51420">
    <property type="entry name" value="RHO"/>
    <property type="match status" value="1"/>
</dbReference>
<feature type="compositionally biased region" description="Basic and acidic residues" evidence="7">
    <location>
        <begin position="168"/>
        <end position="180"/>
    </location>
</feature>
<feature type="coiled-coil region" evidence="6">
    <location>
        <begin position="346"/>
        <end position="491"/>
    </location>
</feature>
<dbReference type="SMART" id="SM00054">
    <property type="entry name" value="EFh"/>
    <property type="match status" value="2"/>
</dbReference>
<dbReference type="AlphaFoldDB" id="A0AAD8YS68"/>
<organism evidence="9 10">
    <name type="scientific">Electrophorus voltai</name>
    <dbReference type="NCBI Taxonomy" id="2609070"/>
    <lineage>
        <taxon>Eukaryota</taxon>
        <taxon>Metazoa</taxon>
        <taxon>Chordata</taxon>
        <taxon>Craniata</taxon>
        <taxon>Vertebrata</taxon>
        <taxon>Euteleostomi</taxon>
        <taxon>Actinopterygii</taxon>
        <taxon>Neopterygii</taxon>
        <taxon>Teleostei</taxon>
        <taxon>Ostariophysi</taxon>
        <taxon>Gymnotiformes</taxon>
        <taxon>Gymnotoidei</taxon>
        <taxon>Gymnotidae</taxon>
        <taxon>Electrophorus</taxon>
    </lineage>
</organism>
<dbReference type="InterPro" id="IPR011992">
    <property type="entry name" value="EF-hand-dom_pair"/>
</dbReference>
<feature type="region of interest" description="Disordered" evidence="7">
    <location>
        <begin position="1"/>
        <end position="127"/>
    </location>
</feature>
<keyword evidence="2" id="KW-0547">Nucleotide-binding</keyword>
<dbReference type="GO" id="GO:0003924">
    <property type="term" value="F:GTPase activity"/>
    <property type="evidence" value="ECO:0007669"/>
    <property type="project" value="InterPro"/>
</dbReference>
<dbReference type="SMART" id="SM00174">
    <property type="entry name" value="RHO"/>
    <property type="match status" value="1"/>
</dbReference>
<dbReference type="PROSITE" id="PS51419">
    <property type="entry name" value="RAB"/>
    <property type="match status" value="1"/>
</dbReference>
<evidence type="ECO:0000256" key="6">
    <source>
        <dbReference type="SAM" id="Coils"/>
    </source>
</evidence>
<dbReference type="InterPro" id="IPR027417">
    <property type="entry name" value="P-loop_NTPase"/>
</dbReference>
<dbReference type="InterPro" id="IPR050227">
    <property type="entry name" value="Rab"/>
</dbReference>
<feature type="region of interest" description="Disordered" evidence="7">
    <location>
        <begin position="160"/>
        <end position="187"/>
    </location>
</feature>
<dbReference type="Pfam" id="PF13499">
    <property type="entry name" value="EF-hand_7"/>
    <property type="match status" value="1"/>
</dbReference>
<dbReference type="NCBIfam" id="TIGR00231">
    <property type="entry name" value="small_GTP"/>
    <property type="match status" value="1"/>
</dbReference>
<keyword evidence="1" id="KW-0479">Metal-binding</keyword>
<dbReference type="Gene3D" id="3.40.50.300">
    <property type="entry name" value="P-loop containing nucleotide triphosphate hydrolases"/>
    <property type="match status" value="1"/>
</dbReference>
<dbReference type="Gene3D" id="1.10.238.10">
    <property type="entry name" value="EF-hand"/>
    <property type="match status" value="1"/>
</dbReference>
<dbReference type="InterPro" id="IPR005225">
    <property type="entry name" value="Small_GTP-bd"/>
</dbReference>
<proteinExistence type="predicted"/>
<feature type="region of interest" description="Disordered" evidence="7">
    <location>
        <begin position="656"/>
        <end position="700"/>
    </location>
</feature>
<evidence type="ECO:0000256" key="7">
    <source>
        <dbReference type="SAM" id="MobiDB-lite"/>
    </source>
</evidence>
<evidence type="ECO:0000256" key="4">
    <source>
        <dbReference type="ARBA" id="ARBA00023134"/>
    </source>
</evidence>
<evidence type="ECO:0000313" key="9">
    <source>
        <dbReference type="EMBL" id="KAK1784835.1"/>
    </source>
</evidence>
<feature type="compositionally biased region" description="Basic and acidic residues" evidence="7">
    <location>
        <begin position="1"/>
        <end position="15"/>
    </location>
</feature>
<evidence type="ECO:0000256" key="5">
    <source>
        <dbReference type="ARBA" id="ARBA00023288"/>
    </source>
</evidence>
<evidence type="ECO:0000256" key="1">
    <source>
        <dbReference type="ARBA" id="ARBA00022723"/>
    </source>
</evidence>
<dbReference type="PROSITE" id="PS51421">
    <property type="entry name" value="RAS"/>
    <property type="match status" value="1"/>
</dbReference>
<name>A0AAD8YS68_9TELE</name>
<reference evidence="9" key="1">
    <citation type="submission" date="2023-03" db="EMBL/GenBank/DDBJ databases">
        <title>Electrophorus voltai genome.</title>
        <authorList>
            <person name="Bian C."/>
        </authorList>
    </citation>
    <scope>NUCLEOTIDE SEQUENCE</scope>
    <source>
        <strain evidence="9">CB-2022</strain>
        <tissue evidence="9">Muscle</tissue>
    </source>
</reference>
<dbReference type="CDD" id="cd00154">
    <property type="entry name" value="Rab"/>
    <property type="match status" value="1"/>
</dbReference>
<keyword evidence="6" id="KW-0175">Coiled coil</keyword>
<gene>
    <name evidence="9" type="ORF">P4O66_018182</name>
</gene>
<keyword evidence="10" id="KW-1185">Reference proteome</keyword>
<dbReference type="SUPFAM" id="SSF47473">
    <property type="entry name" value="EF-hand"/>
    <property type="match status" value="1"/>
</dbReference>
<dbReference type="InterPro" id="IPR018247">
    <property type="entry name" value="EF_Hand_1_Ca_BS"/>
</dbReference>
<dbReference type="InterPro" id="IPR001806">
    <property type="entry name" value="Small_GTPase"/>
</dbReference>
<keyword evidence="5" id="KW-0449">Lipoprotein</keyword>
<feature type="compositionally biased region" description="Pro residues" evidence="7">
    <location>
        <begin position="39"/>
        <end position="117"/>
    </location>
</feature>
<protein>
    <recommendedName>
        <fullName evidence="8">EF-hand domain-containing protein</fullName>
    </recommendedName>
</protein>
<dbReference type="SUPFAM" id="SSF52540">
    <property type="entry name" value="P-loop containing nucleoside triphosphate hydrolases"/>
    <property type="match status" value="1"/>
</dbReference>
<dbReference type="EMBL" id="JAROKS010000026">
    <property type="protein sequence ID" value="KAK1784835.1"/>
    <property type="molecule type" value="Genomic_DNA"/>
</dbReference>